<protein>
    <recommendedName>
        <fullName evidence="3">Lipoprotein</fullName>
    </recommendedName>
</protein>
<name>A0ABW5NA00_9FLAO</name>
<evidence type="ECO:0008006" key="3">
    <source>
        <dbReference type="Google" id="ProtNLM"/>
    </source>
</evidence>
<comment type="caution">
    <text evidence="1">The sequence shown here is derived from an EMBL/GenBank/DDBJ whole genome shotgun (WGS) entry which is preliminary data.</text>
</comment>
<organism evidence="1 2">
    <name type="scientific">Aquimarina hainanensis</name>
    <dbReference type="NCBI Taxonomy" id="1578017"/>
    <lineage>
        <taxon>Bacteria</taxon>
        <taxon>Pseudomonadati</taxon>
        <taxon>Bacteroidota</taxon>
        <taxon>Flavobacteriia</taxon>
        <taxon>Flavobacteriales</taxon>
        <taxon>Flavobacteriaceae</taxon>
        <taxon>Aquimarina</taxon>
    </lineage>
</organism>
<dbReference type="Proteomes" id="UP001597459">
    <property type="component" value="Unassembled WGS sequence"/>
</dbReference>
<reference evidence="2" key="1">
    <citation type="journal article" date="2019" name="Int. J. Syst. Evol. Microbiol.">
        <title>The Global Catalogue of Microorganisms (GCM) 10K type strain sequencing project: providing services to taxonomists for standard genome sequencing and annotation.</title>
        <authorList>
            <consortium name="The Broad Institute Genomics Platform"/>
            <consortium name="The Broad Institute Genome Sequencing Center for Infectious Disease"/>
            <person name="Wu L."/>
            <person name="Ma J."/>
        </authorList>
    </citation>
    <scope>NUCLEOTIDE SEQUENCE [LARGE SCALE GENOMIC DNA]</scope>
    <source>
        <strain evidence="2">KCTC 42423</strain>
    </source>
</reference>
<gene>
    <name evidence="1" type="ORF">ACFSTE_09210</name>
</gene>
<proteinExistence type="predicted"/>
<dbReference type="EMBL" id="JBHULX010000013">
    <property type="protein sequence ID" value="MFD2591008.1"/>
    <property type="molecule type" value="Genomic_DNA"/>
</dbReference>
<accession>A0ABW5NA00</accession>
<keyword evidence="2" id="KW-1185">Reference proteome</keyword>
<evidence type="ECO:0000313" key="2">
    <source>
        <dbReference type="Proteomes" id="UP001597459"/>
    </source>
</evidence>
<evidence type="ECO:0000313" key="1">
    <source>
        <dbReference type="EMBL" id="MFD2591008.1"/>
    </source>
</evidence>
<dbReference type="RefSeq" id="WP_378258851.1">
    <property type="nucleotide sequence ID" value="NZ_JBHSJV010000001.1"/>
</dbReference>
<sequence>MRKINILIAGLIACLCIGCQLTEEIRFNEDGTGNYSLGMNMSEMLKMGQGTKGLEQQMDTIIRFSDILEEKKDSIATLSKEEQEKLNTLKNYQVAVKMDTVSKEFTFKVDFDFKDIRELKDFAKNLKGMGVNELDRMIPTKEQGGNRDMDITAFTNSFETRFSTQAFERKITEKVYQKAMEKKKNDTTTSSVMANPFSKMITFKQIYRFPYKIKSVSNEKARVLPDFKGVELESSFGELDATPRVMDLKIEFDH</sequence>